<evidence type="ECO:0000313" key="3">
    <source>
        <dbReference type="Proteomes" id="UP000184164"/>
    </source>
</evidence>
<feature type="transmembrane region" description="Helical" evidence="1">
    <location>
        <begin position="144"/>
        <end position="162"/>
    </location>
</feature>
<organism evidence="2 3">
    <name type="scientific">Mariniphaga anaerophila</name>
    <dbReference type="NCBI Taxonomy" id="1484053"/>
    <lineage>
        <taxon>Bacteria</taxon>
        <taxon>Pseudomonadati</taxon>
        <taxon>Bacteroidota</taxon>
        <taxon>Bacteroidia</taxon>
        <taxon>Marinilabiliales</taxon>
        <taxon>Prolixibacteraceae</taxon>
        <taxon>Mariniphaga</taxon>
    </lineage>
</organism>
<keyword evidence="1" id="KW-1133">Transmembrane helix</keyword>
<gene>
    <name evidence="2" type="ORF">SAMN05444274_1099</name>
</gene>
<dbReference type="InterPro" id="IPR021280">
    <property type="entry name" value="TMEM260-like"/>
</dbReference>
<protein>
    <recommendedName>
        <fullName evidence="4">DUF2723 domain-containing protein</fullName>
    </recommendedName>
</protein>
<dbReference type="RefSeq" id="WP_073002985.1">
    <property type="nucleotide sequence ID" value="NZ_FQUM01000009.1"/>
</dbReference>
<feature type="transmembrane region" description="Helical" evidence="1">
    <location>
        <begin position="528"/>
        <end position="546"/>
    </location>
</feature>
<feature type="transmembrane region" description="Helical" evidence="1">
    <location>
        <begin position="500"/>
        <end position="516"/>
    </location>
</feature>
<accession>A0A1M5EFD7</accession>
<dbReference type="EMBL" id="FQUM01000009">
    <property type="protein sequence ID" value="SHF77781.1"/>
    <property type="molecule type" value="Genomic_DNA"/>
</dbReference>
<reference evidence="3" key="1">
    <citation type="submission" date="2016-11" db="EMBL/GenBank/DDBJ databases">
        <authorList>
            <person name="Varghese N."/>
            <person name="Submissions S."/>
        </authorList>
    </citation>
    <scope>NUCLEOTIDE SEQUENCE [LARGE SCALE GENOMIC DNA]</scope>
    <source>
        <strain evidence="3">DSM 26910</strain>
    </source>
</reference>
<feature type="transmembrane region" description="Helical" evidence="1">
    <location>
        <begin position="116"/>
        <end position="138"/>
    </location>
</feature>
<dbReference type="Pfam" id="PF11028">
    <property type="entry name" value="TMEM260-like"/>
    <property type="match status" value="1"/>
</dbReference>
<feature type="transmembrane region" description="Helical" evidence="1">
    <location>
        <begin position="215"/>
        <end position="234"/>
    </location>
</feature>
<keyword evidence="3" id="KW-1185">Reference proteome</keyword>
<dbReference type="Proteomes" id="UP000184164">
    <property type="component" value="Unassembled WGS sequence"/>
</dbReference>
<feature type="transmembrane region" description="Helical" evidence="1">
    <location>
        <begin position="285"/>
        <end position="308"/>
    </location>
</feature>
<feature type="transmembrane region" description="Helical" evidence="1">
    <location>
        <begin position="558"/>
        <end position="579"/>
    </location>
</feature>
<evidence type="ECO:0008006" key="4">
    <source>
        <dbReference type="Google" id="ProtNLM"/>
    </source>
</evidence>
<dbReference type="PANTHER" id="PTHR16214:SF3">
    <property type="entry name" value="TRANSMEMBRANE PROTEIN 260"/>
    <property type="match status" value="1"/>
</dbReference>
<dbReference type="PANTHER" id="PTHR16214">
    <property type="entry name" value="TRANSMEMBRANE PROTEIN 260"/>
    <property type="match status" value="1"/>
</dbReference>
<dbReference type="STRING" id="1484053.SAMN05444274_1099"/>
<keyword evidence="1" id="KW-0812">Transmembrane</keyword>
<feature type="transmembrane region" description="Helical" evidence="1">
    <location>
        <begin position="74"/>
        <end position="95"/>
    </location>
</feature>
<name>A0A1M5EFD7_9BACT</name>
<feature type="transmembrane region" description="Helical" evidence="1">
    <location>
        <begin position="246"/>
        <end position="273"/>
    </location>
</feature>
<dbReference type="InterPro" id="IPR052724">
    <property type="entry name" value="GT117_domain-containing"/>
</dbReference>
<evidence type="ECO:0000256" key="1">
    <source>
        <dbReference type="SAM" id="Phobius"/>
    </source>
</evidence>
<sequence length="1022" mass="117036">MSQFNKINNILGWVVFLAASTTYLLTLEPTASWWDCSEFIISAFKLEVGHPPGAPFHIILGRFFSLFAADTSQVAFMVNLLSALASAGTVMLLYWSIVHLSRKLFPKEELTKAEQIVVLGSGLVGSLAFTFTDSFWFSAVEGEVYALSSFFTAAVFWAILKWENEAGQKYANRWLIFIAYLLGLSTGVHLLNLLAIPAIGLVYYFKKYEFSWKGFASALLVSGLILGSIQYVIIPGLPKMAFIFDLFFVNSLGLPFNTGVLAFIALLVAGSVWAVRYTRKRNLAIWNTVVTAIIVILIGYSTFALILIRAAANPPMNQNHPDNAFALRRYLNREQYGDRPLFYGPYYNAPAIANSGEKKYYNKVNGRYEVTGTSAAKTVYDSKMEKIFPRMYSSDPRHVSVYESWGNVKGKPVRIREEGEVKTLMKPTFTENLRFFFSYQVGYMYFRYFMWNFVGRQNDAQGYGDFMNGNWISGIQFLDELRTGPRDKLPEFMKNEPSRNTYFFLPLLFGLIGLFYQYNHSRKGKEGFAVIMALFILTGIAIIIYLNQTPLQPRERDYGYVGSFYAFAIWIGLAVPALYSSIRKIVKGVPGAVLVTLLSLALVPGVLASQNWDDHNRSNRYMTRDYAINYLESCAPNAILFTYGDNDTFPLWYAQEVEGVRTDVKVVNLSYLSMDWYINQHRKATYEAAPVPFSFKEEQYYLGVRDGAFIQNRINRAIDLRDAMQFMGSDDERTKAETMSGHKLDYFPSNEFYLPVNKQKVLETGTVQPEDENLIADTIRFSINKRYVTKGEWAVLNIIAANDWERPVYIDHSLLYTNNIFFKDWLQFEGLAYRFVPIKTESQAINKGHVNTQILYENVMNKFVWGNVNAPDVFLDDYNKKAIRIIQARYMFSRLAEALVTEGKKQKAEEVIDKMFELFPNEKLPLSYDSFPAVEQYLRAGATQKGIEKARQLAENGFAMLNYYLSLPERFARAVQEEQEREIGNIQNLLILTRHYQLTELNKEIDDKLKTIIDRLSNELDS</sequence>
<evidence type="ECO:0000313" key="2">
    <source>
        <dbReference type="EMBL" id="SHF77781.1"/>
    </source>
</evidence>
<dbReference type="OrthoDB" id="9807602at2"/>
<feature type="transmembrane region" description="Helical" evidence="1">
    <location>
        <begin position="174"/>
        <end position="203"/>
    </location>
</feature>
<dbReference type="AlphaFoldDB" id="A0A1M5EFD7"/>
<keyword evidence="1" id="KW-0472">Membrane</keyword>
<proteinExistence type="predicted"/>
<feature type="transmembrane region" description="Helical" evidence="1">
    <location>
        <begin position="7"/>
        <end position="25"/>
    </location>
</feature>